<evidence type="ECO:0000313" key="2">
    <source>
        <dbReference type="Proteomes" id="UP000315289"/>
    </source>
</evidence>
<evidence type="ECO:0000313" key="1">
    <source>
        <dbReference type="EMBL" id="TVP39183.1"/>
    </source>
</evidence>
<keyword evidence="2" id="KW-1185">Reference proteome</keyword>
<dbReference type="Proteomes" id="UP000315289">
    <property type="component" value="Unassembled WGS sequence"/>
</dbReference>
<accession>A0A557SRG2</accession>
<sequence length="47" mass="5468">MIFEAVEHLPTGSNSNNNSYSINIMVGYNDLLDHLRVSDHFYERRTP</sequence>
<gene>
    <name evidence="1" type="ORF">NARC_190019</name>
</gene>
<organism evidence="1 2">
    <name type="scientific">Candidatus Nitrosocosmicus arcticus</name>
    <dbReference type="NCBI Taxonomy" id="2035267"/>
    <lineage>
        <taxon>Archaea</taxon>
        <taxon>Nitrososphaerota</taxon>
        <taxon>Nitrososphaeria</taxon>
        <taxon>Nitrososphaerales</taxon>
        <taxon>Nitrososphaeraceae</taxon>
        <taxon>Candidatus Nitrosocosmicus</taxon>
    </lineage>
</organism>
<proteinExistence type="predicted"/>
<comment type="caution">
    <text evidence="1">The sequence shown here is derived from an EMBL/GenBank/DDBJ whole genome shotgun (WGS) entry which is preliminary data.</text>
</comment>
<dbReference type="EMBL" id="VOAH01000019">
    <property type="protein sequence ID" value="TVP39183.1"/>
    <property type="molecule type" value="Genomic_DNA"/>
</dbReference>
<name>A0A557SRG2_9ARCH</name>
<reference evidence="1 2" key="1">
    <citation type="journal article" date="2019" name="Front. Microbiol.">
        <title>Ammonia Oxidation by the Arctic Terrestrial Thaumarchaeote Candidatus Nitrosocosmicus arcticus Is Stimulated by Increasing Temperatures.</title>
        <authorList>
            <person name="Alves R.J.E."/>
            <person name="Kerou M."/>
            <person name="Zappe A."/>
            <person name="Bittner R."/>
            <person name="Abby S.S."/>
            <person name="Schmidt H.A."/>
            <person name="Pfeifer K."/>
            <person name="Schleper C."/>
        </authorList>
    </citation>
    <scope>NUCLEOTIDE SEQUENCE [LARGE SCALE GENOMIC DNA]</scope>
    <source>
        <strain evidence="1 2">Kfb</strain>
    </source>
</reference>
<dbReference type="AlphaFoldDB" id="A0A557SRG2"/>
<protein>
    <submittedName>
        <fullName evidence="1">Uncharacterized protein</fullName>
    </submittedName>
</protein>